<name>A0A6T7T3T6_9CRYP</name>
<dbReference type="GO" id="GO:0007165">
    <property type="term" value="P:signal transduction"/>
    <property type="evidence" value="ECO:0007669"/>
    <property type="project" value="TreeGrafter"/>
</dbReference>
<feature type="transmembrane region" description="Helical" evidence="2">
    <location>
        <begin position="476"/>
        <end position="498"/>
    </location>
</feature>
<feature type="transmembrane region" description="Helical" evidence="2">
    <location>
        <begin position="205"/>
        <end position="223"/>
    </location>
</feature>
<feature type="transmembrane region" description="Helical" evidence="2">
    <location>
        <begin position="354"/>
        <end position="371"/>
    </location>
</feature>
<evidence type="ECO:0000313" key="4">
    <source>
        <dbReference type="EMBL" id="CAD8502876.1"/>
    </source>
</evidence>
<keyword evidence="2" id="KW-0472">Membrane</keyword>
<protein>
    <submittedName>
        <fullName evidence="4">Uncharacterized protein</fullName>
    </submittedName>
</protein>
<dbReference type="AlphaFoldDB" id="A0A6T7T3T6"/>
<evidence type="ECO:0000256" key="2">
    <source>
        <dbReference type="SAM" id="Phobius"/>
    </source>
</evidence>
<reference evidence="4" key="1">
    <citation type="submission" date="2021-01" db="EMBL/GenBank/DDBJ databases">
        <authorList>
            <person name="Corre E."/>
            <person name="Pelletier E."/>
            <person name="Niang G."/>
            <person name="Scheremetjew M."/>
            <person name="Finn R."/>
            <person name="Kale V."/>
            <person name="Holt S."/>
            <person name="Cochrane G."/>
            <person name="Meng A."/>
            <person name="Brown T."/>
            <person name="Cohen L."/>
        </authorList>
    </citation>
    <scope>NUCLEOTIDE SEQUENCE</scope>
    <source>
        <strain evidence="4">CCMP325</strain>
    </source>
</reference>
<evidence type="ECO:0000313" key="3">
    <source>
        <dbReference type="EMBL" id="CAD8502868.1"/>
    </source>
</evidence>
<gene>
    <name evidence="3" type="ORF">HPHI1048_LOCUS20674</name>
    <name evidence="4" type="ORF">HPHI1048_LOCUS20678</name>
</gene>
<feature type="transmembrane region" description="Helical" evidence="2">
    <location>
        <begin position="518"/>
        <end position="541"/>
    </location>
</feature>
<evidence type="ECO:0000256" key="1">
    <source>
        <dbReference type="ARBA" id="ARBA00010487"/>
    </source>
</evidence>
<dbReference type="PRINTS" id="PR01692">
    <property type="entry name" value="LIPOCALINIMR"/>
</dbReference>
<dbReference type="GO" id="GO:0005886">
    <property type="term" value="C:plasma membrane"/>
    <property type="evidence" value="ECO:0007669"/>
    <property type="project" value="TreeGrafter"/>
</dbReference>
<feature type="transmembrane region" description="Helical" evidence="2">
    <location>
        <begin position="309"/>
        <end position="333"/>
    </location>
</feature>
<accession>A0A6T7T3T6</accession>
<comment type="similarity">
    <text evidence="1">Belongs to the LIMR family.</text>
</comment>
<keyword evidence="2" id="KW-1133">Transmembrane helix</keyword>
<feature type="transmembrane region" description="Helical" evidence="2">
    <location>
        <begin position="383"/>
        <end position="405"/>
    </location>
</feature>
<dbReference type="PANTHER" id="PTHR12625:SF0">
    <property type="entry name" value="PROTEIN LILIPOD"/>
    <property type="match status" value="1"/>
</dbReference>
<keyword evidence="2" id="KW-0812">Transmembrane</keyword>
<sequence>MTCTGETTRWDTSSIRRGRRKQKPEDALRFWRDFFLNPEEKGLEMQNVESETPDSMEAINAQANDRRTQDRKPVLSTLKEYLDDPWMAWYFLFMSIIAVATQISVRFFQEFQSAKSLQRNSSPTRRHQEESTIPNAYPTGGLNFARFWKGIFRKPRQAAISNDDSLSPSQCGPFDEVCASRLLDYSDAVSYNADTHTFYTILKDYMLYVLYFFALYAVAHTRLKRYQRANQTKNISRKLNPAESQDVDLDWDESAQDDETLPFALCTFTVCVSLGSVLLVPLTIFDALLRKYVSGEDMYGGLGSTNVGVLWELLFSLSNMCHYLIIPFSFLYIESEGFGGSRGRSFFSRLRETTMTLILILILMWLLLYILQKLSLLHVERLAFSYLLTASIGSCIFLVSAPFGFERLIYYAVQKVNHDLMKDGSEAVIEQLERESLIWRNEIADDPSITQNVDPYATSEKRAPLFHSVVINLQNFLGIAISLIMPSTVLLRVVIFQFLGTTSHLPLSLLMSMHSSKIMQSTFFIDAISAVYDMTLVWYVWRATWHGLQNVPYISDLCFPSRARGLTIRELCVHCLLYLCVGTSFPLVACTLGLTHIEHVRNNSATEYFQRHSVRTIFNLVFMAASCWALVVAIRSYFSVRERGKIHLKMLF</sequence>
<dbReference type="EMBL" id="HBEO01030492">
    <property type="protein sequence ID" value="CAD8502876.1"/>
    <property type="molecule type" value="Transcribed_RNA"/>
</dbReference>
<proteinExistence type="inferred from homology"/>
<feature type="transmembrane region" description="Helical" evidence="2">
    <location>
        <begin position="263"/>
        <end position="289"/>
    </location>
</feature>
<organism evidence="4">
    <name type="scientific">Hanusia phi</name>
    <dbReference type="NCBI Taxonomy" id="3032"/>
    <lineage>
        <taxon>Eukaryota</taxon>
        <taxon>Cryptophyceae</taxon>
        <taxon>Pyrenomonadales</taxon>
        <taxon>Geminigeraceae</taxon>
        <taxon>Hanusia</taxon>
    </lineage>
</organism>
<dbReference type="InterPro" id="IPR008075">
    <property type="entry name" value="LIMR"/>
</dbReference>
<dbReference type="InterPro" id="IPR006876">
    <property type="entry name" value="LMBR1-like_membr_prot"/>
</dbReference>
<feature type="transmembrane region" description="Helical" evidence="2">
    <location>
        <begin position="617"/>
        <end position="638"/>
    </location>
</feature>
<dbReference type="PANTHER" id="PTHR12625">
    <property type="entry name" value="LIPOCALIN-1 INTERACTING MEMBRANE RECEPTOR LIMR"/>
    <property type="match status" value="1"/>
</dbReference>
<feature type="transmembrane region" description="Helical" evidence="2">
    <location>
        <begin position="571"/>
        <end position="597"/>
    </location>
</feature>
<dbReference type="GO" id="GO:0004888">
    <property type="term" value="F:transmembrane signaling receptor activity"/>
    <property type="evidence" value="ECO:0007669"/>
    <property type="project" value="TreeGrafter"/>
</dbReference>
<dbReference type="EMBL" id="HBEO01030488">
    <property type="protein sequence ID" value="CAD8502868.1"/>
    <property type="molecule type" value="Transcribed_RNA"/>
</dbReference>
<dbReference type="Pfam" id="PF04791">
    <property type="entry name" value="LMBR1"/>
    <property type="match status" value="1"/>
</dbReference>
<feature type="transmembrane region" description="Helical" evidence="2">
    <location>
        <begin position="88"/>
        <end position="108"/>
    </location>
</feature>